<keyword evidence="6" id="KW-0534">Nitrate assimilation</keyword>
<evidence type="ECO:0000256" key="6">
    <source>
        <dbReference type="ARBA" id="ARBA00023063"/>
    </source>
</evidence>
<dbReference type="Pfam" id="PF07690">
    <property type="entry name" value="MFS_1"/>
    <property type="match status" value="1"/>
</dbReference>
<evidence type="ECO:0000256" key="8">
    <source>
        <dbReference type="SAM" id="Phobius"/>
    </source>
</evidence>
<dbReference type="Gene3D" id="1.20.1250.20">
    <property type="entry name" value="MFS general substrate transporter like domains"/>
    <property type="match status" value="2"/>
</dbReference>
<dbReference type="SUPFAM" id="SSF103473">
    <property type="entry name" value="MFS general substrate transporter"/>
    <property type="match status" value="1"/>
</dbReference>
<protein>
    <submittedName>
        <fullName evidence="10">MFS transporter, NNP family, nitrate/nitrite transporter</fullName>
    </submittedName>
</protein>
<comment type="similarity">
    <text evidence="2">Belongs to the major facilitator superfamily. Nitrate/nitrite porter (TC 2.A.1.8) family.</text>
</comment>
<feature type="transmembrane region" description="Helical" evidence="8">
    <location>
        <begin position="102"/>
        <end position="122"/>
    </location>
</feature>
<feature type="transmembrane region" description="Helical" evidence="8">
    <location>
        <begin position="298"/>
        <end position="318"/>
    </location>
</feature>
<evidence type="ECO:0000256" key="2">
    <source>
        <dbReference type="ARBA" id="ARBA00008432"/>
    </source>
</evidence>
<sequence>MTEKKVQGQTSALVLSTLAMIISFAVWSVIAPIATDLQKIYQLSEIEKSLLVVTPVVLGSIMRVPMGILTDRFGGRKIYTLTMLALVFPMTAAGFVHSYSLLLFLTFLIGMAGTTFAIAVTYVTRWFPPEKQGLALGITGMGNLGTAVASFTVPSMYTYLGLSWVFWILAIAIGVMGLIFWMGTKELPKPKEVKTLKHSLSVVKHKQTWVLSLFYFLTFGGFIAFSLYLPAILQETYQFSAVHAGLIVAGFVVVATCIRPLGGYLGDKFKPLRVLRWLFIGIVICACAMTITEGTFTFFGISCAVMAALLGAGNGAVFKLVPEVSPNNTGAVTGIVSAIGGVGGFFPPVALGVIKGFTGGYGLGFLLLAVFTAGCLVVISNLYRNSLKEGDALYQ</sequence>
<dbReference type="STRING" id="930129.SAMN05216352_11725"/>
<keyword evidence="3" id="KW-0813">Transport</keyword>
<reference evidence="10 11" key="1">
    <citation type="submission" date="2016-10" db="EMBL/GenBank/DDBJ databases">
        <authorList>
            <person name="de Groot N.N."/>
        </authorList>
    </citation>
    <scope>NUCLEOTIDE SEQUENCE [LARGE SCALE GENOMIC DNA]</scope>
    <source>
        <strain evidence="11">P4B,CCM 7963,CECT 7998,DSM 25260,IBRC-M 10614,KCTC 13821</strain>
    </source>
</reference>
<evidence type="ECO:0000256" key="7">
    <source>
        <dbReference type="ARBA" id="ARBA00023136"/>
    </source>
</evidence>
<evidence type="ECO:0000256" key="1">
    <source>
        <dbReference type="ARBA" id="ARBA00004651"/>
    </source>
</evidence>
<dbReference type="InterPro" id="IPR036259">
    <property type="entry name" value="MFS_trans_sf"/>
</dbReference>
<evidence type="ECO:0000256" key="5">
    <source>
        <dbReference type="ARBA" id="ARBA00022989"/>
    </source>
</evidence>
<feature type="transmembrane region" description="Helical" evidence="8">
    <location>
        <begin position="134"/>
        <end position="153"/>
    </location>
</feature>
<dbReference type="GO" id="GO:0015112">
    <property type="term" value="F:nitrate transmembrane transporter activity"/>
    <property type="evidence" value="ECO:0007669"/>
    <property type="project" value="InterPro"/>
</dbReference>
<name>A0A1G8Q0K4_9BACI</name>
<feature type="transmembrane region" description="Helical" evidence="8">
    <location>
        <begin position="360"/>
        <end position="379"/>
    </location>
</feature>
<evidence type="ECO:0000313" key="11">
    <source>
        <dbReference type="Proteomes" id="UP000199017"/>
    </source>
</evidence>
<keyword evidence="7 8" id="KW-0472">Membrane</keyword>
<dbReference type="AlphaFoldDB" id="A0A1G8Q0K4"/>
<dbReference type="InterPro" id="IPR044772">
    <property type="entry name" value="NO3_transporter"/>
</dbReference>
<dbReference type="OrthoDB" id="9773404at2"/>
<dbReference type="CDD" id="cd17341">
    <property type="entry name" value="MFS_NRT2_like"/>
    <property type="match status" value="1"/>
</dbReference>
<dbReference type="PROSITE" id="PS50850">
    <property type="entry name" value="MFS"/>
    <property type="match status" value="1"/>
</dbReference>
<dbReference type="InterPro" id="IPR020846">
    <property type="entry name" value="MFS_dom"/>
</dbReference>
<dbReference type="InterPro" id="IPR011701">
    <property type="entry name" value="MFS"/>
</dbReference>
<keyword evidence="4 8" id="KW-0812">Transmembrane</keyword>
<evidence type="ECO:0000256" key="4">
    <source>
        <dbReference type="ARBA" id="ARBA00022692"/>
    </source>
</evidence>
<dbReference type="GO" id="GO:0005886">
    <property type="term" value="C:plasma membrane"/>
    <property type="evidence" value="ECO:0007669"/>
    <property type="project" value="UniProtKB-SubCell"/>
</dbReference>
<dbReference type="RefSeq" id="WP_091587599.1">
    <property type="nucleotide sequence ID" value="NZ_FNDU01000017.1"/>
</dbReference>
<feature type="transmembrane region" description="Helical" evidence="8">
    <location>
        <begin position="50"/>
        <end position="66"/>
    </location>
</feature>
<evidence type="ECO:0000313" key="10">
    <source>
        <dbReference type="EMBL" id="SDI98282.1"/>
    </source>
</evidence>
<dbReference type="GO" id="GO:0042128">
    <property type="term" value="P:nitrate assimilation"/>
    <property type="evidence" value="ECO:0007669"/>
    <property type="project" value="UniProtKB-KW"/>
</dbReference>
<feature type="transmembrane region" description="Helical" evidence="8">
    <location>
        <begin position="209"/>
        <end position="229"/>
    </location>
</feature>
<dbReference type="PANTHER" id="PTHR23515">
    <property type="entry name" value="HIGH-AFFINITY NITRATE TRANSPORTER 2.3"/>
    <property type="match status" value="1"/>
</dbReference>
<proteinExistence type="inferred from homology"/>
<evidence type="ECO:0000259" key="9">
    <source>
        <dbReference type="PROSITE" id="PS50850"/>
    </source>
</evidence>
<keyword evidence="5 8" id="KW-1133">Transmembrane helix</keyword>
<feature type="transmembrane region" description="Helical" evidence="8">
    <location>
        <begin position="12"/>
        <end position="30"/>
    </location>
</feature>
<evidence type="ECO:0000256" key="3">
    <source>
        <dbReference type="ARBA" id="ARBA00022448"/>
    </source>
</evidence>
<feature type="transmembrane region" description="Helical" evidence="8">
    <location>
        <begin position="330"/>
        <end position="354"/>
    </location>
</feature>
<dbReference type="Proteomes" id="UP000199017">
    <property type="component" value="Unassembled WGS sequence"/>
</dbReference>
<feature type="transmembrane region" description="Helical" evidence="8">
    <location>
        <begin position="78"/>
        <end position="96"/>
    </location>
</feature>
<dbReference type="EMBL" id="FNDU01000017">
    <property type="protein sequence ID" value="SDI98282.1"/>
    <property type="molecule type" value="Genomic_DNA"/>
</dbReference>
<gene>
    <name evidence="10" type="ORF">SAMN05216352_11725</name>
</gene>
<feature type="transmembrane region" description="Helical" evidence="8">
    <location>
        <begin position="159"/>
        <end position="181"/>
    </location>
</feature>
<comment type="subcellular location">
    <subcellularLocation>
        <location evidence="1">Cell membrane</location>
        <topology evidence="1">Multi-pass membrane protein</topology>
    </subcellularLocation>
</comment>
<feature type="domain" description="Major facilitator superfamily (MFS) profile" evidence="9">
    <location>
        <begin position="12"/>
        <end position="387"/>
    </location>
</feature>
<accession>A0A1G8Q0K4</accession>
<organism evidence="10 11">
    <name type="scientific">Alteribacillus bidgolensis</name>
    <dbReference type="NCBI Taxonomy" id="930129"/>
    <lineage>
        <taxon>Bacteria</taxon>
        <taxon>Bacillati</taxon>
        <taxon>Bacillota</taxon>
        <taxon>Bacilli</taxon>
        <taxon>Bacillales</taxon>
        <taxon>Bacillaceae</taxon>
        <taxon>Alteribacillus</taxon>
    </lineage>
</organism>
<feature type="transmembrane region" description="Helical" evidence="8">
    <location>
        <begin position="241"/>
        <end position="262"/>
    </location>
</feature>
<feature type="transmembrane region" description="Helical" evidence="8">
    <location>
        <begin position="274"/>
        <end position="292"/>
    </location>
</feature>
<keyword evidence="11" id="KW-1185">Reference proteome</keyword>